<dbReference type="Pfam" id="PF08240">
    <property type="entry name" value="ADH_N"/>
    <property type="match status" value="1"/>
</dbReference>
<dbReference type="Pfam" id="PF00107">
    <property type="entry name" value="ADH_zinc_N"/>
    <property type="match status" value="1"/>
</dbReference>
<dbReference type="InterPro" id="IPR011032">
    <property type="entry name" value="GroES-like_sf"/>
</dbReference>
<dbReference type="EC" id="1.3.1.48" evidence="1"/>
<dbReference type="STRING" id="188477.A0A433T7A6"/>
<protein>
    <recommendedName>
        <fullName evidence="1">15-oxoprostaglandin 13-reductase</fullName>
        <ecNumber evidence="1">1.3.1.48</ecNumber>
    </recommendedName>
</protein>
<dbReference type="InterPro" id="IPR013149">
    <property type="entry name" value="ADH-like_C"/>
</dbReference>
<dbReference type="SUPFAM" id="SSF50129">
    <property type="entry name" value="GroES-like"/>
    <property type="match status" value="1"/>
</dbReference>
<proteinExistence type="predicted"/>
<dbReference type="EMBL" id="RQTK01000581">
    <property type="protein sequence ID" value="RUS77433.1"/>
    <property type="molecule type" value="Genomic_DNA"/>
</dbReference>
<dbReference type="PANTHER" id="PTHR43677:SF3">
    <property type="entry name" value="PROSTAGLANDIN REDUCTASE 3"/>
    <property type="match status" value="1"/>
</dbReference>
<dbReference type="InterPro" id="IPR020843">
    <property type="entry name" value="ER"/>
</dbReference>
<evidence type="ECO:0000259" key="3">
    <source>
        <dbReference type="SMART" id="SM00829"/>
    </source>
</evidence>
<dbReference type="OrthoDB" id="9992527at2759"/>
<feature type="domain" description="Enoyl reductase (ER)" evidence="3">
    <location>
        <begin position="64"/>
        <end position="383"/>
    </location>
</feature>
<dbReference type="FunFam" id="3.40.50.720:FF:000121">
    <property type="entry name" value="Prostaglandin reductase 2"/>
    <property type="match status" value="1"/>
</dbReference>
<dbReference type="GO" id="GO:0047522">
    <property type="term" value="F:15-oxoprostaglandin 13-reductase [NAD(P)+] activity"/>
    <property type="evidence" value="ECO:0007669"/>
    <property type="project" value="UniProtKB-EC"/>
</dbReference>
<dbReference type="InterPro" id="IPR051397">
    <property type="entry name" value="Zn-ADH-like_protein"/>
</dbReference>
<sequence>MLACQIKKFACQSKKFASQTKMLACQSKMLACHRGTRKMAQSKMAEIPAQMRQLTVTKLGCNYRDVTEVVSVPVPKPGANQVLVRTSYVAINASDILFSAGFYTPGQQPPYPAGLEAMGEIVSLGEGSKMAVGQQVAFSKFGSFSEYNVVDEAAVIPVPKADPVALNLAVSGTTASLALDKKGDLKKGENVLVTAAAGATGQFAVQLAKLAGCHVIGTCSSEEKAAFLKSIGCDRPIIYNKESVEDVLKKEYPKGVDVVYECIGNEMFETCLKNLSTFGRLIVIGAISGYEMGGSRENPSPSSHIPFMLLQKSADLRGFFLPQYLSEIPEHIQRLSALIASGQLKAAVDDGTGSDKGQFKGIDMIYDAVDYMYAKKNTGKVVVAIDSRL</sequence>
<dbReference type="SMART" id="SM00829">
    <property type="entry name" value="PKS_ER"/>
    <property type="match status" value="1"/>
</dbReference>
<reference evidence="4 5" key="1">
    <citation type="submission" date="2019-01" db="EMBL/GenBank/DDBJ databases">
        <title>A draft genome assembly of the solar-powered sea slug Elysia chlorotica.</title>
        <authorList>
            <person name="Cai H."/>
            <person name="Li Q."/>
            <person name="Fang X."/>
            <person name="Li J."/>
            <person name="Curtis N.E."/>
            <person name="Altenburger A."/>
            <person name="Shibata T."/>
            <person name="Feng M."/>
            <person name="Maeda T."/>
            <person name="Schwartz J.A."/>
            <person name="Shigenobu S."/>
            <person name="Lundholm N."/>
            <person name="Nishiyama T."/>
            <person name="Yang H."/>
            <person name="Hasebe M."/>
            <person name="Li S."/>
            <person name="Pierce S.K."/>
            <person name="Wang J."/>
        </authorList>
    </citation>
    <scope>NUCLEOTIDE SEQUENCE [LARGE SCALE GENOMIC DNA]</scope>
    <source>
        <strain evidence="4">EC2010</strain>
        <tissue evidence="4">Whole organism of an adult</tissue>
    </source>
</reference>
<dbReference type="Gene3D" id="3.40.50.720">
    <property type="entry name" value="NAD(P)-binding Rossmann-like Domain"/>
    <property type="match status" value="1"/>
</dbReference>
<organism evidence="4 5">
    <name type="scientific">Elysia chlorotica</name>
    <name type="common">Eastern emerald elysia</name>
    <name type="synonym">Sea slug</name>
    <dbReference type="NCBI Taxonomy" id="188477"/>
    <lineage>
        <taxon>Eukaryota</taxon>
        <taxon>Metazoa</taxon>
        <taxon>Spiralia</taxon>
        <taxon>Lophotrochozoa</taxon>
        <taxon>Mollusca</taxon>
        <taxon>Gastropoda</taxon>
        <taxon>Heterobranchia</taxon>
        <taxon>Euthyneura</taxon>
        <taxon>Panpulmonata</taxon>
        <taxon>Sacoglossa</taxon>
        <taxon>Placobranchoidea</taxon>
        <taxon>Plakobranchidae</taxon>
        <taxon>Elysia</taxon>
    </lineage>
</organism>
<name>A0A433T7A6_ELYCH</name>
<dbReference type="AlphaFoldDB" id="A0A433T7A6"/>
<keyword evidence="2" id="KW-0560">Oxidoreductase</keyword>
<dbReference type="SUPFAM" id="SSF51735">
    <property type="entry name" value="NAD(P)-binding Rossmann-fold domains"/>
    <property type="match status" value="1"/>
</dbReference>
<evidence type="ECO:0000256" key="2">
    <source>
        <dbReference type="ARBA" id="ARBA00023002"/>
    </source>
</evidence>
<dbReference type="InterPro" id="IPR013154">
    <property type="entry name" value="ADH-like_N"/>
</dbReference>
<evidence type="ECO:0000313" key="4">
    <source>
        <dbReference type="EMBL" id="RUS77433.1"/>
    </source>
</evidence>
<dbReference type="Gene3D" id="3.90.180.10">
    <property type="entry name" value="Medium-chain alcohol dehydrogenases, catalytic domain"/>
    <property type="match status" value="1"/>
</dbReference>
<dbReference type="GO" id="GO:0005739">
    <property type="term" value="C:mitochondrion"/>
    <property type="evidence" value="ECO:0007669"/>
    <property type="project" value="TreeGrafter"/>
</dbReference>
<dbReference type="Proteomes" id="UP000271974">
    <property type="component" value="Unassembled WGS sequence"/>
</dbReference>
<gene>
    <name evidence="4" type="ORF">EGW08_014811</name>
</gene>
<comment type="caution">
    <text evidence="4">The sequence shown here is derived from an EMBL/GenBank/DDBJ whole genome shotgun (WGS) entry which is preliminary data.</text>
</comment>
<evidence type="ECO:0000313" key="5">
    <source>
        <dbReference type="Proteomes" id="UP000271974"/>
    </source>
</evidence>
<dbReference type="InterPro" id="IPR036291">
    <property type="entry name" value="NAD(P)-bd_dom_sf"/>
</dbReference>
<dbReference type="PANTHER" id="PTHR43677">
    <property type="entry name" value="SHORT-CHAIN DEHYDROGENASE/REDUCTASE"/>
    <property type="match status" value="1"/>
</dbReference>
<keyword evidence="5" id="KW-1185">Reference proteome</keyword>
<evidence type="ECO:0000256" key="1">
    <source>
        <dbReference type="ARBA" id="ARBA00011981"/>
    </source>
</evidence>
<accession>A0A433T7A6</accession>